<dbReference type="InterPro" id="IPR036291">
    <property type="entry name" value="NAD(P)-bd_dom_sf"/>
</dbReference>
<evidence type="ECO:0000313" key="3">
    <source>
        <dbReference type="Proteomes" id="UP000235786"/>
    </source>
</evidence>
<reference evidence="2 3" key="1">
    <citation type="submission" date="2016-04" db="EMBL/GenBank/DDBJ databases">
        <title>A degradative enzymes factory behind the ericoid mycorrhizal symbiosis.</title>
        <authorList>
            <consortium name="DOE Joint Genome Institute"/>
            <person name="Martino E."/>
            <person name="Morin E."/>
            <person name="Grelet G."/>
            <person name="Kuo A."/>
            <person name="Kohler A."/>
            <person name="Daghino S."/>
            <person name="Barry K."/>
            <person name="Choi C."/>
            <person name="Cichocki N."/>
            <person name="Clum A."/>
            <person name="Copeland A."/>
            <person name="Hainaut M."/>
            <person name="Haridas S."/>
            <person name="Labutti K."/>
            <person name="Lindquist E."/>
            <person name="Lipzen A."/>
            <person name="Khouja H.-R."/>
            <person name="Murat C."/>
            <person name="Ohm R."/>
            <person name="Olson A."/>
            <person name="Spatafora J."/>
            <person name="Veneault-Fourrey C."/>
            <person name="Henrissat B."/>
            <person name="Grigoriev I."/>
            <person name="Martin F."/>
            <person name="Perotto S."/>
        </authorList>
    </citation>
    <scope>NUCLEOTIDE SEQUENCE [LARGE SCALE GENOMIC DNA]</scope>
    <source>
        <strain evidence="2 3">F</strain>
    </source>
</reference>
<keyword evidence="1" id="KW-0560">Oxidoreductase</keyword>
<dbReference type="SUPFAM" id="SSF51735">
    <property type="entry name" value="NAD(P)-binding Rossmann-fold domains"/>
    <property type="match status" value="1"/>
</dbReference>
<dbReference type="Gene3D" id="3.40.50.720">
    <property type="entry name" value="NAD(P)-binding Rossmann-like Domain"/>
    <property type="match status" value="1"/>
</dbReference>
<gene>
    <name evidence="2" type="ORF">L207DRAFT_563604</name>
</gene>
<protein>
    <submittedName>
        <fullName evidence="2">NAD(P)-binding protein</fullName>
    </submittedName>
</protein>
<dbReference type="PANTHER" id="PTHR43157:SF31">
    <property type="entry name" value="PHOSPHATIDYLINOSITOL-GLYCAN BIOSYNTHESIS CLASS F PROTEIN"/>
    <property type="match status" value="1"/>
</dbReference>
<dbReference type="STRING" id="1149755.A0A2J6S1N5"/>
<dbReference type="EMBL" id="KZ613941">
    <property type="protein sequence ID" value="PMD44680.1"/>
    <property type="molecule type" value="Genomic_DNA"/>
</dbReference>
<dbReference type="AlphaFoldDB" id="A0A2J6S1N5"/>
<organism evidence="2 3">
    <name type="scientific">Hyaloscypha variabilis (strain UAMH 11265 / GT02V1 / F)</name>
    <name type="common">Meliniomyces variabilis</name>
    <dbReference type="NCBI Taxonomy" id="1149755"/>
    <lineage>
        <taxon>Eukaryota</taxon>
        <taxon>Fungi</taxon>
        <taxon>Dikarya</taxon>
        <taxon>Ascomycota</taxon>
        <taxon>Pezizomycotina</taxon>
        <taxon>Leotiomycetes</taxon>
        <taxon>Helotiales</taxon>
        <taxon>Hyaloscyphaceae</taxon>
        <taxon>Hyaloscypha</taxon>
        <taxon>Hyaloscypha variabilis</taxon>
    </lineage>
</organism>
<dbReference type="PRINTS" id="PR00081">
    <property type="entry name" value="GDHRDH"/>
</dbReference>
<keyword evidence="3" id="KW-1185">Reference proteome</keyword>
<sequence>MAALIRNKLANIPYPTQTFDGQTIIVTGANTGLGLEAARHFTRLNAAKVILGCRSIAKGEEAALSIAQTTGRKGVCEVWQVDLGDFNSVKQFTERASKLERLDVVVENAGIAALAYREVEGMEATIAINVVGTFLMALNFLSILRESGKKTGTVPRLVIVSSNAHLSADLKERHEESIFEALKKKEYMAGRYPNSKLLEIFFVRALAEQVSKGPHASERVTINMLSPGFCKTALSREATGLIFIMFFLMKLFVGRTVEAGSRTLVASASGGPETHGKYMSECVVKEPSDFVRSEEGQKTQARVYTELMEILEKIQPGITKNI</sequence>
<name>A0A2J6S1N5_HYAVF</name>
<proteinExistence type="predicted"/>
<dbReference type="Pfam" id="PF00106">
    <property type="entry name" value="adh_short"/>
    <property type="match status" value="1"/>
</dbReference>
<dbReference type="OrthoDB" id="542013at2759"/>
<evidence type="ECO:0000313" key="2">
    <source>
        <dbReference type="EMBL" id="PMD44680.1"/>
    </source>
</evidence>
<dbReference type="InterPro" id="IPR002347">
    <property type="entry name" value="SDR_fam"/>
</dbReference>
<dbReference type="PANTHER" id="PTHR43157">
    <property type="entry name" value="PHOSPHATIDYLINOSITOL-GLYCAN BIOSYNTHESIS CLASS F PROTEIN-RELATED"/>
    <property type="match status" value="1"/>
</dbReference>
<dbReference type="Proteomes" id="UP000235786">
    <property type="component" value="Unassembled WGS sequence"/>
</dbReference>
<accession>A0A2J6S1N5</accession>
<dbReference type="GO" id="GO:0016491">
    <property type="term" value="F:oxidoreductase activity"/>
    <property type="evidence" value="ECO:0007669"/>
    <property type="project" value="UniProtKB-KW"/>
</dbReference>
<evidence type="ECO:0000256" key="1">
    <source>
        <dbReference type="ARBA" id="ARBA00023002"/>
    </source>
</evidence>